<gene>
    <name evidence="2" type="ORF">Q767_04510</name>
</gene>
<name>V6SFW8_9FLAO</name>
<feature type="compositionally biased region" description="Low complexity" evidence="1">
    <location>
        <begin position="29"/>
        <end position="43"/>
    </location>
</feature>
<protein>
    <recommendedName>
        <fullName evidence="4">DUF1579 domain-containing protein</fullName>
    </recommendedName>
</protein>
<dbReference type="RefSeq" id="WP_023572171.1">
    <property type="nucleotide sequence ID" value="NZ_AVCS01000002.1"/>
</dbReference>
<evidence type="ECO:0000313" key="3">
    <source>
        <dbReference type="Proteomes" id="UP000030149"/>
    </source>
</evidence>
<comment type="caution">
    <text evidence="2">The sequence shown here is derived from an EMBL/GenBank/DDBJ whole genome shotgun (WGS) entry which is preliminary data.</text>
</comment>
<keyword evidence="3" id="KW-1185">Reference proteome</keyword>
<accession>V6SFW8</accession>
<dbReference type="Proteomes" id="UP000030149">
    <property type="component" value="Unassembled WGS sequence"/>
</dbReference>
<feature type="region of interest" description="Disordered" evidence="1">
    <location>
        <begin position="22"/>
        <end position="43"/>
    </location>
</feature>
<dbReference type="PATRIC" id="fig|1107311.3.peg.109"/>
<dbReference type="EMBL" id="JRLZ01000003">
    <property type="protein sequence ID" value="KGO96962.1"/>
    <property type="molecule type" value="Genomic_DNA"/>
</dbReference>
<reference evidence="2 3" key="2">
    <citation type="journal article" date="2015" name="Stand. Genomic Sci.">
        <title>High quality draft genomic sequence of Flavobacterium enshiense DK69(T) and comparison among Flavobacterium genomes.</title>
        <authorList>
            <person name="Zeng Z."/>
            <person name="Chen C."/>
            <person name="Du H."/>
            <person name="Wang G."/>
            <person name="Li M."/>
        </authorList>
    </citation>
    <scope>NUCLEOTIDE SEQUENCE [LARGE SCALE GENOMIC DNA]</scope>
    <source>
        <strain evidence="2 3">DK69</strain>
    </source>
</reference>
<dbReference type="OrthoDB" id="277821at2"/>
<dbReference type="InterPro" id="IPR011473">
    <property type="entry name" value="DUF1579"/>
</dbReference>
<evidence type="ECO:0008006" key="4">
    <source>
        <dbReference type="Google" id="ProtNLM"/>
    </source>
</evidence>
<dbReference type="Pfam" id="PF07617">
    <property type="entry name" value="DUF1579"/>
    <property type="match status" value="1"/>
</dbReference>
<organism evidence="2 3">
    <name type="scientific">Flavobacterium enshiense DK69</name>
    <dbReference type="NCBI Taxonomy" id="1107311"/>
    <lineage>
        <taxon>Bacteria</taxon>
        <taxon>Pseudomonadati</taxon>
        <taxon>Bacteroidota</taxon>
        <taxon>Flavobacteriia</taxon>
        <taxon>Flavobacteriales</taxon>
        <taxon>Flavobacteriaceae</taxon>
        <taxon>Flavobacterium</taxon>
    </lineage>
</organism>
<sequence length="216" mass="24102">MNKTILTLAIASLSLIACKKEEEKKAETPETTTETPAAEPETAAAIPDSATINKAWTEYAAVGEAQKLMAMEDGKWTGEMTMWMDANAKPTKSTTTAEYKMVLGGRYQEGTYKGNFMGMPFEGKGTLAYDNATQEYISTWIDNMGTGIMIMKGKYDPATKMFSFEGDAVDPVTKKTRKMRETITIVDDNTRKMEMYDTGYDGKEFKNMEIISTRKK</sequence>
<proteinExistence type="predicted"/>
<dbReference type="PROSITE" id="PS51257">
    <property type="entry name" value="PROKAR_LIPOPROTEIN"/>
    <property type="match status" value="1"/>
</dbReference>
<evidence type="ECO:0000256" key="1">
    <source>
        <dbReference type="SAM" id="MobiDB-lite"/>
    </source>
</evidence>
<dbReference type="eggNOG" id="ENOG503231D">
    <property type="taxonomic scope" value="Bacteria"/>
</dbReference>
<dbReference type="STRING" id="1107311.Q767_04510"/>
<dbReference type="AlphaFoldDB" id="V6SFW8"/>
<evidence type="ECO:0000313" key="2">
    <source>
        <dbReference type="EMBL" id="KGO96962.1"/>
    </source>
</evidence>
<reference evidence="3" key="1">
    <citation type="submission" date="2013-09" db="EMBL/GenBank/DDBJ databases">
        <authorList>
            <person name="Zeng Z."/>
            <person name="Chen C."/>
        </authorList>
    </citation>
    <scope>NUCLEOTIDE SEQUENCE [LARGE SCALE GENOMIC DNA]</scope>
    <source>
        <strain evidence="3">DK69</strain>
    </source>
</reference>